<keyword evidence="7 8" id="KW-0472">Membrane</keyword>
<comment type="similarity">
    <text evidence="2">Belongs to the cation diffusion facilitator (CDF) transporter (TC 2.A.4) family. SLC30A subfamily.</text>
</comment>
<reference evidence="11 12" key="1">
    <citation type="submission" date="2018-07" db="EMBL/GenBank/DDBJ databases">
        <title>Arthrobacter sp. nov., isolated from raw cow's milk with high bacterial count.</title>
        <authorList>
            <person name="Hahne J."/>
            <person name="Isele D."/>
            <person name="Lipski A."/>
        </authorList>
    </citation>
    <scope>NUCLEOTIDE SEQUENCE [LARGE SCALE GENOMIC DNA]</scope>
    <source>
        <strain evidence="11 12">JZ R-183</strain>
    </source>
</reference>
<dbReference type="Proteomes" id="UP000273119">
    <property type="component" value="Unassembled WGS sequence"/>
</dbReference>
<evidence type="ECO:0000256" key="4">
    <source>
        <dbReference type="ARBA" id="ARBA00022692"/>
    </source>
</evidence>
<keyword evidence="5 8" id="KW-1133">Transmembrane helix</keyword>
<dbReference type="InterPro" id="IPR002524">
    <property type="entry name" value="Cation_efflux"/>
</dbReference>
<evidence type="ECO:0000313" key="12">
    <source>
        <dbReference type="Proteomes" id="UP000273119"/>
    </source>
</evidence>
<dbReference type="RefSeq" id="WP_121485933.1">
    <property type="nucleotide sequence ID" value="NZ_QQXL01000008.1"/>
</dbReference>
<dbReference type="Gene3D" id="1.20.1510.10">
    <property type="entry name" value="Cation efflux protein transmembrane domain"/>
    <property type="match status" value="1"/>
</dbReference>
<evidence type="ECO:0000259" key="10">
    <source>
        <dbReference type="Pfam" id="PF16916"/>
    </source>
</evidence>
<dbReference type="GO" id="GO:0005385">
    <property type="term" value="F:zinc ion transmembrane transporter activity"/>
    <property type="evidence" value="ECO:0007669"/>
    <property type="project" value="TreeGrafter"/>
</dbReference>
<evidence type="ECO:0000256" key="6">
    <source>
        <dbReference type="ARBA" id="ARBA00023065"/>
    </source>
</evidence>
<dbReference type="InterPro" id="IPR050681">
    <property type="entry name" value="CDF/SLC30A"/>
</dbReference>
<evidence type="ECO:0000259" key="9">
    <source>
        <dbReference type="Pfam" id="PF01545"/>
    </source>
</evidence>
<keyword evidence="4 8" id="KW-0812">Transmembrane</keyword>
<keyword evidence="6" id="KW-0406">Ion transport</keyword>
<comment type="caution">
    <text evidence="11">The sequence shown here is derived from an EMBL/GenBank/DDBJ whole genome shotgun (WGS) entry which is preliminary data.</text>
</comment>
<feature type="transmembrane region" description="Helical" evidence="8">
    <location>
        <begin position="43"/>
        <end position="63"/>
    </location>
</feature>
<dbReference type="SUPFAM" id="SSF161111">
    <property type="entry name" value="Cation efflux protein transmembrane domain-like"/>
    <property type="match status" value="1"/>
</dbReference>
<feature type="transmembrane region" description="Helical" evidence="8">
    <location>
        <begin position="17"/>
        <end position="37"/>
    </location>
</feature>
<feature type="domain" description="Cation efflux protein cytoplasmic" evidence="10">
    <location>
        <begin position="213"/>
        <end position="292"/>
    </location>
</feature>
<dbReference type="PANTHER" id="PTHR11562:SF17">
    <property type="entry name" value="RE54080P-RELATED"/>
    <property type="match status" value="1"/>
</dbReference>
<protein>
    <submittedName>
        <fullName evidence="11">Cation transporter</fullName>
    </submittedName>
</protein>
<dbReference type="InterPro" id="IPR027470">
    <property type="entry name" value="Cation_efflux_CTD"/>
</dbReference>
<accession>A0A496PGJ3</accession>
<dbReference type="PANTHER" id="PTHR11562">
    <property type="entry name" value="CATION EFFLUX PROTEIN/ ZINC TRANSPORTER"/>
    <property type="match status" value="1"/>
</dbReference>
<evidence type="ECO:0000256" key="7">
    <source>
        <dbReference type="ARBA" id="ARBA00023136"/>
    </source>
</evidence>
<name>A0A496PGJ3_9MICC</name>
<dbReference type="EMBL" id="QQXL01000008">
    <property type="protein sequence ID" value="RKW69603.1"/>
    <property type="molecule type" value="Genomic_DNA"/>
</dbReference>
<evidence type="ECO:0000256" key="2">
    <source>
        <dbReference type="ARBA" id="ARBA00008873"/>
    </source>
</evidence>
<evidence type="ECO:0000256" key="3">
    <source>
        <dbReference type="ARBA" id="ARBA00022448"/>
    </source>
</evidence>
<evidence type="ECO:0000313" key="11">
    <source>
        <dbReference type="EMBL" id="RKW69603.1"/>
    </source>
</evidence>
<feature type="transmembrane region" description="Helical" evidence="8">
    <location>
        <begin position="84"/>
        <end position="103"/>
    </location>
</feature>
<comment type="subcellular location">
    <subcellularLocation>
        <location evidence="1">Membrane</location>
        <topology evidence="1">Multi-pass membrane protein</topology>
    </subcellularLocation>
</comment>
<dbReference type="AlphaFoldDB" id="A0A496PGJ3"/>
<keyword evidence="3" id="KW-0813">Transport</keyword>
<dbReference type="Pfam" id="PF16916">
    <property type="entry name" value="ZT_dimer"/>
    <property type="match status" value="1"/>
</dbReference>
<organism evidence="11 12">
    <name type="scientific">Galactobacter caseinivorans</name>
    <dbReference type="NCBI Taxonomy" id="2676123"/>
    <lineage>
        <taxon>Bacteria</taxon>
        <taxon>Bacillati</taxon>
        <taxon>Actinomycetota</taxon>
        <taxon>Actinomycetes</taxon>
        <taxon>Micrococcales</taxon>
        <taxon>Micrococcaceae</taxon>
        <taxon>Galactobacter</taxon>
    </lineage>
</organism>
<feature type="transmembrane region" description="Helical" evidence="8">
    <location>
        <begin position="159"/>
        <end position="177"/>
    </location>
</feature>
<evidence type="ECO:0000256" key="8">
    <source>
        <dbReference type="SAM" id="Phobius"/>
    </source>
</evidence>
<feature type="transmembrane region" description="Helical" evidence="8">
    <location>
        <begin position="115"/>
        <end position="138"/>
    </location>
</feature>
<sequence>MGHDHAHGTATTNHRRLLIAFSLTSVVLVVEVVGAIITGSLALLVDAAHMLTDVLGLGLALGAGRLITRPATGRYTWGFQRAEIVSATAQAAILLSVGVFVLIEGIRRLGEPSEVPGVGLIIFGVIGLLANVISLLVLRGGDKASLNMRAATLEVLNDAVGSVAVLVSGILIVTMGWTWVDAVAGLLIALLILPRAAKILWQAVRVLMEAAPEGIEAGELKVHLEELPRVVAVHDLHVSRISSSTTVMTAHVVVEEAAFRDGGAVEILRKLQTCAAEHFDVSFEHSTFQLEPPEEQVTERPLHG</sequence>
<evidence type="ECO:0000256" key="5">
    <source>
        <dbReference type="ARBA" id="ARBA00022989"/>
    </source>
</evidence>
<dbReference type="GO" id="GO:0005886">
    <property type="term" value="C:plasma membrane"/>
    <property type="evidence" value="ECO:0007669"/>
    <property type="project" value="TreeGrafter"/>
</dbReference>
<proteinExistence type="inferred from homology"/>
<dbReference type="InterPro" id="IPR027469">
    <property type="entry name" value="Cation_efflux_TMD_sf"/>
</dbReference>
<gene>
    <name evidence="11" type="ORF">DWQ67_12485</name>
</gene>
<dbReference type="InterPro" id="IPR058533">
    <property type="entry name" value="Cation_efflux_TM"/>
</dbReference>
<feature type="domain" description="Cation efflux protein transmembrane" evidence="9">
    <location>
        <begin position="17"/>
        <end position="208"/>
    </location>
</feature>
<keyword evidence="12" id="KW-1185">Reference proteome</keyword>
<dbReference type="NCBIfam" id="TIGR01297">
    <property type="entry name" value="CDF"/>
    <property type="match status" value="1"/>
</dbReference>
<evidence type="ECO:0000256" key="1">
    <source>
        <dbReference type="ARBA" id="ARBA00004141"/>
    </source>
</evidence>
<dbReference type="Pfam" id="PF01545">
    <property type="entry name" value="Cation_efflux"/>
    <property type="match status" value="1"/>
</dbReference>